<keyword evidence="8 9" id="KW-0472">Membrane</keyword>
<keyword evidence="6" id="KW-0653">Protein transport</keyword>
<dbReference type="InterPro" id="IPR004813">
    <property type="entry name" value="OPT"/>
</dbReference>
<evidence type="ECO:0000256" key="7">
    <source>
        <dbReference type="ARBA" id="ARBA00022989"/>
    </source>
</evidence>
<dbReference type="EMBL" id="JBBPDW010000011">
    <property type="protein sequence ID" value="KAK7548203.1"/>
    <property type="molecule type" value="Genomic_DNA"/>
</dbReference>
<comment type="similarity">
    <text evidence="2">Belongs to the oligopeptide OPT transporter family.</text>
</comment>
<evidence type="ECO:0000256" key="8">
    <source>
        <dbReference type="ARBA" id="ARBA00023136"/>
    </source>
</evidence>
<feature type="transmembrane region" description="Helical" evidence="9">
    <location>
        <begin position="638"/>
        <end position="660"/>
    </location>
</feature>
<organism evidence="10 11">
    <name type="scientific">Phyllosticta citricarpa</name>
    <dbReference type="NCBI Taxonomy" id="55181"/>
    <lineage>
        <taxon>Eukaryota</taxon>
        <taxon>Fungi</taxon>
        <taxon>Dikarya</taxon>
        <taxon>Ascomycota</taxon>
        <taxon>Pezizomycotina</taxon>
        <taxon>Dothideomycetes</taxon>
        <taxon>Dothideomycetes incertae sedis</taxon>
        <taxon>Botryosphaeriales</taxon>
        <taxon>Phyllostictaceae</taxon>
        <taxon>Phyllosticta</taxon>
    </lineage>
</organism>
<name>A0ABR1MFU8_9PEZI</name>
<feature type="transmembrane region" description="Helical" evidence="9">
    <location>
        <begin position="120"/>
        <end position="143"/>
    </location>
</feature>
<evidence type="ECO:0000256" key="1">
    <source>
        <dbReference type="ARBA" id="ARBA00004141"/>
    </source>
</evidence>
<proteinExistence type="inferred from homology"/>
<keyword evidence="7 9" id="KW-1133">Transmembrane helix</keyword>
<evidence type="ECO:0000256" key="6">
    <source>
        <dbReference type="ARBA" id="ARBA00022927"/>
    </source>
</evidence>
<accession>A0ABR1MFU8</accession>
<feature type="transmembrane region" description="Helical" evidence="9">
    <location>
        <begin position="453"/>
        <end position="473"/>
    </location>
</feature>
<dbReference type="PANTHER" id="PTHR22601">
    <property type="entry name" value="ISP4 LIKE PROTEIN"/>
    <property type="match status" value="1"/>
</dbReference>
<keyword evidence="4 9" id="KW-0812">Transmembrane</keyword>
<dbReference type="Proteomes" id="UP001365128">
    <property type="component" value="Unassembled WGS sequence"/>
</dbReference>
<keyword evidence="11" id="KW-1185">Reference proteome</keyword>
<evidence type="ECO:0000256" key="4">
    <source>
        <dbReference type="ARBA" id="ARBA00022692"/>
    </source>
</evidence>
<feature type="transmembrane region" description="Helical" evidence="9">
    <location>
        <begin position="155"/>
        <end position="176"/>
    </location>
</feature>
<feature type="transmembrane region" description="Helical" evidence="9">
    <location>
        <begin position="427"/>
        <end position="447"/>
    </location>
</feature>
<reference evidence="10 11" key="1">
    <citation type="submission" date="2024-04" db="EMBL/GenBank/DDBJ databases">
        <title>Phyllosticta paracitricarpa is synonymous to the EU quarantine fungus P. citricarpa based on phylogenomic analyses.</title>
        <authorList>
            <consortium name="Lawrence Berkeley National Laboratory"/>
            <person name="Van Ingen-Buijs V.A."/>
            <person name="Van Westerhoven A.C."/>
            <person name="Haridas S."/>
            <person name="Skiadas P."/>
            <person name="Martin F."/>
            <person name="Groenewald J.Z."/>
            <person name="Crous P.W."/>
            <person name="Seidl M.F."/>
        </authorList>
    </citation>
    <scope>NUCLEOTIDE SEQUENCE [LARGE SCALE GENOMIC DNA]</scope>
    <source>
        <strain evidence="10 11">CBS 122670</strain>
    </source>
</reference>
<dbReference type="Pfam" id="PF03169">
    <property type="entry name" value="OPT"/>
    <property type="match status" value="1"/>
</dbReference>
<dbReference type="InterPro" id="IPR004648">
    <property type="entry name" value="Oligpept_transpt"/>
</dbReference>
<feature type="transmembrane region" description="Helical" evidence="9">
    <location>
        <begin position="507"/>
        <end position="529"/>
    </location>
</feature>
<comment type="subcellular location">
    <subcellularLocation>
        <location evidence="1">Membrane</location>
        <topology evidence="1">Multi-pass membrane protein</topology>
    </subcellularLocation>
</comment>
<comment type="caution">
    <text evidence="10">The sequence shown here is derived from an EMBL/GenBank/DDBJ whole genome shotgun (WGS) entry which is preliminary data.</text>
</comment>
<evidence type="ECO:0000256" key="3">
    <source>
        <dbReference type="ARBA" id="ARBA00022448"/>
    </source>
</evidence>
<evidence type="ECO:0000256" key="2">
    <source>
        <dbReference type="ARBA" id="ARBA00008807"/>
    </source>
</evidence>
<feature type="transmembrane region" description="Helical" evidence="9">
    <location>
        <begin position="610"/>
        <end position="626"/>
    </location>
</feature>
<keyword evidence="3" id="KW-0813">Transport</keyword>
<sequence length="704" mass="78842">MHELDPNFPDEVLDKVRAFLSNDDVFAQPQNHFMLIHEMKIEAALITNNSPYAEVRAVVSNTDDPTIPCPSIAIEASVAKFLAWPMGKAAAKYLPGRAFTVLGKHVSLNPGPFNKKEHMLIAIMASNALDVPYTTFIVFSQYLPQYFNQGYAGQFGYQVLVALGTNFVGYGIAGFLRRFLVYPTYCVWPTSLVAIALNESFHSGLALPVLPRLTNTSRTYLTHYSSFRLPNYLIQALSFFNWPTWIAPHSVHLNAMTGMRNGLGFNPLPTLDWNIPSFHYTSPLVVPFFNSMNGFLGMFVSSFGVLALWYANAFHTAHLPINSQRVFDRFGRHCNVSRAIEARGMFDAEEFAAYSPTYLGASYVVNYMMHFALYAATISYAFLYDRHEIWQGLRGLRARKTEGFYKDVRNRLMAAYPEVRGQTSPAVIFHGVILCLVFVIPIGIIQAVTGMQVWLFVLAEFIGGLFVSGNALAVNYFKGFGCITCAHALHFSHSLKLAHYVKLPPRTVFAAQLVACVASTFACTAVMNFQMRGIPNVCREDQKSGFTCPNINTFFTATIIWGTIGPRKLFGKDGQYRTLLYSARKWLRYVNVVVLLHSASRWALYNLSYYWPHVPIAWLSMVYLKTRFMGFWSKYNYVTSAALSAGVVISAIVIFFALQYPGVALPDSWWGNHVSCEGCENPRSPCVLKPLGPGGTFGPQLGEF</sequence>
<feature type="transmembrane region" description="Helical" evidence="9">
    <location>
        <begin position="364"/>
        <end position="384"/>
    </location>
</feature>
<gene>
    <name evidence="10" type="ORF">IWX46DRAFT_619819</name>
</gene>
<feature type="transmembrane region" description="Helical" evidence="9">
    <location>
        <begin position="294"/>
        <end position="311"/>
    </location>
</feature>
<evidence type="ECO:0000313" key="10">
    <source>
        <dbReference type="EMBL" id="KAK7548203.1"/>
    </source>
</evidence>
<evidence type="ECO:0000313" key="11">
    <source>
        <dbReference type="Proteomes" id="UP001365128"/>
    </source>
</evidence>
<keyword evidence="5" id="KW-0571">Peptide transport</keyword>
<evidence type="ECO:0000256" key="5">
    <source>
        <dbReference type="ARBA" id="ARBA00022856"/>
    </source>
</evidence>
<evidence type="ECO:0000256" key="9">
    <source>
        <dbReference type="SAM" id="Phobius"/>
    </source>
</evidence>
<dbReference type="NCBIfam" id="TIGR00728">
    <property type="entry name" value="OPT_sfam"/>
    <property type="match status" value="2"/>
</dbReference>
<protein>
    <submittedName>
        <fullName evidence="10">OPT oligopeptide transporter protein-domain-containing protein</fullName>
    </submittedName>
</protein>